<feature type="region of interest" description="Disordered" evidence="1">
    <location>
        <begin position="1441"/>
        <end position="1462"/>
    </location>
</feature>
<dbReference type="GO" id="GO:0005096">
    <property type="term" value="F:GTPase activator activity"/>
    <property type="evidence" value="ECO:0007669"/>
    <property type="project" value="TreeGrafter"/>
</dbReference>
<name>A0A8H5GP91_9AGAR</name>
<evidence type="ECO:0000313" key="4">
    <source>
        <dbReference type="Proteomes" id="UP000565441"/>
    </source>
</evidence>
<feature type="compositionally biased region" description="Low complexity" evidence="1">
    <location>
        <begin position="33"/>
        <end position="47"/>
    </location>
</feature>
<dbReference type="GO" id="GO:0031267">
    <property type="term" value="F:small GTPase binding"/>
    <property type="evidence" value="ECO:0007669"/>
    <property type="project" value="TreeGrafter"/>
</dbReference>
<feature type="compositionally biased region" description="Polar residues" evidence="1">
    <location>
        <begin position="878"/>
        <end position="887"/>
    </location>
</feature>
<dbReference type="PANTHER" id="PTHR47219:SF9">
    <property type="entry name" value="GTPASE ACTIVATING PROTEIN AND CENTROSOME-ASSOCIATED, ISOFORM B"/>
    <property type="match status" value="1"/>
</dbReference>
<feature type="compositionally biased region" description="Polar residues" evidence="1">
    <location>
        <begin position="832"/>
        <end position="842"/>
    </location>
</feature>
<dbReference type="InterPro" id="IPR035969">
    <property type="entry name" value="Rab-GAP_TBC_sf"/>
</dbReference>
<protein>
    <recommendedName>
        <fullName evidence="2">Rab-GAP TBC domain-containing protein</fullName>
    </recommendedName>
</protein>
<feature type="region of interest" description="Disordered" evidence="1">
    <location>
        <begin position="878"/>
        <end position="941"/>
    </location>
</feature>
<feature type="compositionally biased region" description="Gly residues" evidence="1">
    <location>
        <begin position="94"/>
        <end position="117"/>
    </location>
</feature>
<dbReference type="SUPFAM" id="SSF47923">
    <property type="entry name" value="Ypt/Rab-GAP domain of gyp1p"/>
    <property type="match status" value="2"/>
</dbReference>
<feature type="compositionally biased region" description="Gly residues" evidence="1">
    <location>
        <begin position="383"/>
        <end position="396"/>
    </location>
</feature>
<dbReference type="OrthoDB" id="159449at2759"/>
<feature type="compositionally biased region" description="Low complexity" evidence="1">
    <location>
        <begin position="890"/>
        <end position="900"/>
    </location>
</feature>
<feature type="compositionally biased region" description="Basic and acidic residues" evidence="1">
    <location>
        <begin position="212"/>
        <end position="226"/>
    </location>
</feature>
<dbReference type="PANTHER" id="PTHR47219">
    <property type="entry name" value="RAB GTPASE-ACTIVATING PROTEIN 1-LIKE"/>
    <property type="match status" value="1"/>
</dbReference>
<dbReference type="Gene3D" id="1.10.472.80">
    <property type="entry name" value="Ypt/Rab-GAP domain of gyp1p, domain 3"/>
    <property type="match status" value="1"/>
</dbReference>
<dbReference type="InterPro" id="IPR000195">
    <property type="entry name" value="Rab-GAP-TBC_dom"/>
</dbReference>
<reference evidence="3 4" key="1">
    <citation type="journal article" date="2020" name="ISME J.">
        <title>Uncovering the hidden diversity of litter-decomposition mechanisms in mushroom-forming fungi.</title>
        <authorList>
            <person name="Floudas D."/>
            <person name="Bentzer J."/>
            <person name="Ahren D."/>
            <person name="Johansson T."/>
            <person name="Persson P."/>
            <person name="Tunlid A."/>
        </authorList>
    </citation>
    <scope>NUCLEOTIDE SEQUENCE [LARGE SCALE GENOMIC DNA]</scope>
    <source>
        <strain evidence="3 4">CBS 661.87</strain>
    </source>
</reference>
<feature type="compositionally biased region" description="Pro residues" evidence="1">
    <location>
        <begin position="197"/>
        <end position="209"/>
    </location>
</feature>
<dbReference type="Pfam" id="PF00566">
    <property type="entry name" value="RabGAP-TBC"/>
    <property type="match status" value="1"/>
</dbReference>
<feature type="compositionally biased region" description="Low complexity" evidence="1">
    <location>
        <begin position="167"/>
        <end position="176"/>
    </location>
</feature>
<evidence type="ECO:0000256" key="1">
    <source>
        <dbReference type="SAM" id="MobiDB-lite"/>
    </source>
</evidence>
<gene>
    <name evidence="3" type="ORF">D9615_010326</name>
</gene>
<feature type="region of interest" description="Disordered" evidence="1">
    <location>
        <begin position="69"/>
        <end position="396"/>
    </location>
</feature>
<accession>A0A8H5GP91</accession>
<dbReference type="Proteomes" id="UP000565441">
    <property type="component" value="Unassembled WGS sequence"/>
</dbReference>
<feature type="compositionally biased region" description="Pro residues" evidence="1">
    <location>
        <begin position="9"/>
        <end position="19"/>
    </location>
</feature>
<dbReference type="PROSITE" id="PS50086">
    <property type="entry name" value="TBC_RABGAP"/>
    <property type="match status" value="1"/>
</dbReference>
<feature type="region of interest" description="Disordered" evidence="1">
    <location>
        <begin position="955"/>
        <end position="1037"/>
    </location>
</feature>
<feature type="compositionally biased region" description="Low complexity" evidence="1">
    <location>
        <begin position="69"/>
        <end position="93"/>
    </location>
</feature>
<sequence>MAVAAPLDDPAPVPFPFPFPDDDAHLERTRRPSLAPSAMSAASSSDWEGAAAADIYDDYRYSRYSVASARTTGTAASSSSARRGSASSKFSVAGAGGSGGGGGGGVSGAGSGAGTGAGEWSSVPPFVDDPEARSRADSGAGSIGMGMGMSRPSVDSVMGQTRPSVEQQQQQQQPQQRTRSRSNATAGFKPLVGLVSSPPPPPPPPPPQPLETESKRTRPVGHREMESVGGGSESDDVSVYTQSSMSMGKPSPRADADASFGAGTTTTTSSVPPSPLHHEFTRSTGAAGNGNRPAPLTFTGPHAASSQDQDQDQQQQQQQRHQQEKGKVRSPLLHTTWGSPLSSPTPHTTTHTHAHAQFASASAPLSGPRATPPSSAASNTGYTGTGEGFSGGGGGGGGMPASATYFPVLGGGGGGNGTEDGGAGGMASAMRHRIEVERKPSVAESVVEVHEQEGVGVGMGIGIGMGMERRIVVEDDEDEIVIGQDVSFGSVLGGGLREGELELGQDVDVDVDESMDSTITMGSTRLGMGMALHDAPSISSSPEPEPEMVAMGRLAPLVVANPNRTPSLSEGEEENEKDALRKDAESVTPSTPLSQAHAFPPTTTTTSSPPPPPAYSTLRPPKSSPSPAPSHLRPSLSELRGIQPGQEQGQRRSLFLPHPNAPKAPSAHSPGPMYIAQQQPPPPQPNTQQTRGGVMQTLRMALAGQGPPQGPRGRGPTIYGIMSADLSAATGPVLVHFSLTPPPATAPPPGSVPSPVLPVVPIPALSVTGPLPQIVAPVPVQAVRRVGSMASLDAAAAAVAEAEPPPSRASGGGVIPRANFFPKAGGVRPRSRSFSGFQSTTAEIRLPLQRSREEGSQPVEMPSASEMKRALSPIILSPATQLSSSPTKPSPLRISSPLSRTQENGPGSRSFKPTNSPLAQLSSSLPGQQPASAPSSPTYATVNRPVQQLRQFASRSTLNDAPAQRPIPRTRAALPGGSISDAASPPIQPSPVQVPEARARPSVDTDAMSVHSTRSNLVSPPPTLGRQNSLRSKLSLPNLRRNLGRQDESSPSVPPDSPVVDGDTLQVQDMDFELVRPNIAQFQAARGSEDSGVMGRDGSVDARQDANFLRAASPAISLVVPRSPTVVSDSSSGMWQPVRASPQPRGTESESSMDAHRQRELKWMSIMGSVSPAQSRKNKKVKKLLFDGVPSSVRYLVWSHLTDGKARCVPGVYTQLGGRGRVPALADVAKDVQRCFADHPQLQSTQGPVLSLLQAYLTMVPDVQYTTGLTLIAGQLLLLAPEEDAFWIFVSIMDTHIRPYFYSTPTQLDVDASLFSRALESIDPSLAKKMFTDFAISPSSICRPWFTSLFVGSLPPDYLNRVWDIFLFEGVPFLFRVALALVSCCRRQILDSISADSVLGALLRPAAAFLPSSPEALVTLALALKLKDDDIRKQRVKLEAQVKRQTQQAPRATPGSISLPRT</sequence>
<keyword evidence="4" id="KW-1185">Reference proteome</keyword>
<feature type="region of interest" description="Disordered" evidence="1">
    <location>
        <begin position="1"/>
        <end position="47"/>
    </location>
</feature>
<feature type="compositionally biased region" description="Polar residues" evidence="1">
    <location>
        <begin position="901"/>
        <end position="915"/>
    </location>
</feature>
<evidence type="ECO:0000313" key="3">
    <source>
        <dbReference type="EMBL" id="KAF5368689.1"/>
    </source>
</evidence>
<dbReference type="InterPro" id="IPR050302">
    <property type="entry name" value="Rab_GAP_TBC_domain"/>
</dbReference>
<feature type="region of interest" description="Disordered" evidence="1">
    <location>
        <begin position="560"/>
        <end position="692"/>
    </location>
</feature>
<organism evidence="3 4">
    <name type="scientific">Tricholomella constricta</name>
    <dbReference type="NCBI Taxonomy" id="117010"/>
    <lineage>
        <taxon>Eukaryota</taxon>
        <taxon>Fungi</taxon>
        <taxon>Dikarya</taxon>
        <taxon>Basidiomycota</taxon>
        <taxon>Agaricomycotina</taxon>
        <taxon>Agaricomycetes</taxon>
        <taxon>Agaricomycetidae</taxon>
        <taxon>Agaricales</taxon>
        <taxon>Tricholomatineae</taxon>
        <taxon>Lyophyllaceae</taxon>
        <taxon>Tricholomella</taxon>
    </lineage>
</organism>
<proteinExistence type="predicted"/>
<feature type="compositionally biased region" description="Low complexity" evidence="1">
    <location>
        <begin position="982"/>
        <end position="995"/>
    </location>
</feature>
<feature type="region of interest" description="Disordered" evidence="1">
    <location>
        <begin position="1127"/>
        <end position="1153"/>
    </location>
</feature>
<feature type="compositionally biased region" description="Polar residues" evidence="1">
    <location>
        <begin position="1443"/>
        <end position="1462"/>
    </location>
</feature>
<dbReference type="SMART" id="SM00164">
    <property type="entry name" value="TBC"/>
    <property type="match status" value="1"/>
</dbReference>
<feature type="compositionally biased region" description="Low complexity" evidence="1">
    <location>
        <begin position="339"/>
        <end position="364"/>
    </location>
</feature>
<comment type="caution">
    <text evidence="3">The sequence shown here is derived from an EMBL/GenBank/DDBJ whole genome shotgun (WGS) entry which is preliminary data.</text>
</comment>
<evidence type="ECO:0000259" key="2">
    <source>
        <dbReference type="PROSITE" id="PS50086"/>
    </source>
</evidence>
<feature type="domain" description="Rab-GAP TBC" evidence="2">
    <location>
        <begin position="1188"/>
        <end position="1370"/>
    </location>
</feature>
<dbReference type="Gene3D" id="1.10.8.270">
    <property type="entry name" value="putative rabgap domain of human tbc1 domain family member 14 like domains"/>
    <property type="match status" value="1"/>
</dbReference>
<feature type="compositionally biased region" description="Low complexity" evidence="1">
    <location>
        <begin position="916"/>
        <end position="937"/>
    </location>
</feature>
<feature type="region of interest" description="Disordered" evidence="1">
    <location>
        <begin position="825"/>
        <end position="866"/>
    </location>
</feature>
<dbReference type="EMBL" id="JAACJP010000059">
    <property type="protein sequence ID" value="KAF5368689.1"/>
    <property type="molecule type" value="Genomic_DNA"/>
</dbReference>